<dbReference type="InterPro" id="IPR000073">
    <property type="entry name" value="AB_hydrolase_1"/>
</dbReference>
<dbReference type="EMBL" id="JACHIK010000004">
    <property type="protein sequence ID" value="MBB5042299.1"/>
    <property type="molecule type" value="Genomic_DNA"/>
</dbReference>
<dbReference type="RefSeq" id="WP_184142981.1">
    <property type="nucleotide sequence ID" value="NZ_JACHIK010000004.1"/>
</dbReference>
<evidence type="ECO:0000259" key="1">
    <source>
        <dbReference type="Pfam" id="PF00561"/>
    </source>
</evidence>
<dbReference type="PANTHER" id="PTHR43433">
    <property type="entry name" value="HYDROLASE, ALPHA/BETA FOLD FAMILY PROTEIN"/>
    <property type="match status" value="1"/>
</dbReference>
<evidence type="ECO:0000313" key="3">
    <source>
        <dbReference type="Proteomes" id="UP000535406"/>
    </source>
</evidence>
<dbReference type="PANTHER" id="PTHR43433:SF5">
    <property type="entry name" value="AB HYDROLASE-1 DOMAIN-CONTAINING PROTEIN"/>
    <property type="match status" value="1"/>
</dbReference>
<keyword evidence="3" id="KW-1185">Reference proteome</keyword>
<dbReference type="AlphaFoldDB" id="A0A7W7YU53"/>
<dbReference type="SUPFAM" id="SSF53474">
    <property type="entry name" value="alpha/beta-Hydrolases"/>
    <property type="match status" value="1"/>
</dbReference>
<gene>
    <name evidence="2" type="ORF">HNQ66_001695</name>
</gene>
<dbReference type="Pfam" id="PF00561">
    <property type="entry name" value="Abhydrolase_1"/>
    <property type="match status" value="1"/>
</dbReference>
<feature type="domain" description="AB hydrolase-1" evidence="1">
    <location>
        <begin position="29"/>
        <end position="126"/>
    </location>
</feature>
<reference evidence="2 3" key="1">
    <citation type="submission" date="2020-08" db="EMBL/GenBank/DDBJ databases">
        <title>Genomic Encyclopedia of Type Strains, Phase IV (KMG-IV): sequencing the most valuable type-strain genomes for metagenomic binning, comparative biology and taxonomic classification.</title>
        <authorList>
            <person name="Goeker M."/>
        </authorList>
    </citation>
    <scope>NUCLEOTIDE SEQUENCE [LARGE SCALE GENOMIC DNA]</scope>
    <source>
        <strain evidence="2 3">DSM 21319</strain>
    </source>
</reference>
<protein>
    <submittedName>
        <fullName evidence="2">3-oxoadipate enol-lactonase</fullName>
        <ecNumber evidence="2">3.1.1.24</ecNumber>
    </submittedName>
</protein>
<organism evidence="2 3">
    <name type="scientific">Shinella fusca</name>
    <dbReference type="NCBI Taxonomy" id="544480"/>
    <lineage>
        <taxon>Bacteria</taxon>
        <taxon>Pseudomonadati</taxon>
        <taxon>Pseudomonadota</taxon>
        <taxon>Alphaproteobacteria</taxon>
        <taxon>Hyphomicrobiales</taxon>
        <taxon>Rhizobiaceae</taxon>
        <taxon>Shinella</taxon>
    </lineage>
</organism>
<keyword evidence="2" id="KW-0378">Hydrolase</keyword>
<dbReference type="Proteomes" id="UP000535406">
    <property type="component" value="Unassembled WGS sequence"/>
</dbReference>
<evidence type="ECO:0000313" key="2">
    <source>
        <dbReference type="EMBL" id="MBB5042299.1"/>
    </source>
</evidence>
<dbReference type="EC" id="3.1.1.24" evidence="2"/>
<sequence>MSNAGSDFATARDGARLSYRLVPGSGSGRIVLVHSLAMDKTFWDATVKALEGTASVLTFDCRGHGRSDKPEGPYSVEQFADDIADLMDHVGWPSAIVAGASMGGCVSLAFAGRHSGRVRGLGLFDTTAWYGENAPAAWAERAEKARNEGLSALVGFQKTRWFGDAFREANPAVVEQAVGVFLANDLPAYAATCAMLGAADLRAFLPGFTFPCEIRVGSQDYATPPDMAGYLADNIRGARIEVMDGVRHFSPLEVPERIAAALKDLVA</sequence>
<name>A0A7W7YU53_9HYPH</name>
<dbReference type="InterPro" id="IPR050471">
    <property type="entry name" value="AB_hydrolase"/>
</dbReference>
<dbReference type="Gene3D" id="3.40.50.1820">
    <property type="entry name" value="alpha/beta hydrolase"/>
    <property type="match status" value="1"/>
</dbReference>
<proteinExistence type="predicted"/>
<comment type="caution">
    <text evidence="2">The sequence shown here is derived from an EMBL/GenBank/DDBJ whole genome shotgun (WGS) entry which is preliminary data.</text>
</comment>
<dbReference type="InterPro" id="IPR029058">
    <property type="entry name" value="AB_hydrolase_fold"/>
</dbReference>
<dbReference type="GO" id="GO:0047570">
    <property type="term" value="F:3-oxoadipate enol-lactonase activity"/>
    <property type="evidence" value="ECO:0007669"/>
    <property type="project" value="UniProtKB-EC"/>
</dbReference>
<accession>A0A7W7YU53</accession>